<dbReference type="Pfam" id="PF02940">
    <property type="entry name" value="mRNA_triPase"/>
    <property type="match status" value="1"/>
</dbReference>
<sequence>SMKQSMKNFDLPNYSMRISISREKFDLEEEPTNLTLILTRHKKRISYALEEIRFDFTEVTVTPFGKSPFTVYEVEIEVVAQDKLRAIPLLLKYAFDIFRELIGTSNVSLPIKLLVSNSEKSYIIEKTNLICGSKRLLSTERKTQQRREETIDYSIITNARTVKARDLTAGNLVPKDPNNTNSVIYTMTIKADGVLKLLLIDETGIYFIGTPDNVIKIRDETFPDYIGSVFIGELVWDTIAERPLFLFFDALVIRQDTRVQQKNFNERWAYINLFIQESQIQEVFRKLFIIQNYTGSKGETLQREVYIEFRLKEFYLFKTAKEFYNYANNLLSTPWSFSTDGLILTPYNFPYHTTLDLNNVSSRRLATDPDILKVKSSEDLTIDFEVRHEIGEGSTIALYCSNGNRPQVKFSGDQQNPFNPAKNLEISDELLAIETFSLGELAEHSLHSCLGCR</sequence>
<dbReference type="GO" id="GO:0005524">
    <property type="term" value="F:ATP binding"/>
    <property type="evidence" value="ECO:0007669"/>
    <property type="project" value="InterPro"/>
</dbReference>
<comment type="catalytic activity">
    <reaction evidence="4">
        <text>a 5'-end triphospho-ribonucleoside in mRNA + H2O = a 5'-end diphospho-ribonucleoside in mRNA + phosphate + H(+)</text>
        <dbReference type="Rhea" id="RHEA:67004"/>
        <dbReference type="Rhea" id="RHEA-COMP:17164"/>
        <dbReference type="Rhea" id="RHEA-COMP:17165"/>
        <dbReference type="ChEBI" id="CHEBI:15377"/>
        <dbReference type="ChEBI" id="CHEBI:15378"/>
        <dbReference type="ChEBI" id="CHEBI:43474"/>
        <dbReference type="ChEBI" id="CHEBI:167616"/>
        <dbReference type="ChEBI" id="CHEBI:167618"/>
        <dbReference type="EC" id="3.6.1.74"/>
    </reaction>
    <physiologicalReaction direction="left-to-right" evidence="4">
        <dbReference type="Rhea" id="RHEA:67005"/>
    </physiologicalReaction>
</comment>
<dbReference type="Pfam" id="PF01331">
    <property type="entry name" value="mRNA_cap_enzyme"/>
    <property type="match status" value="1"/>
</dbReference>
<proteinExistence type="predicted"/>
<dbReference type="EMBL" id="MK072494">
    <property type="protein sequence ID" value="AYV86102.1"/>
    <property type="molecule type" value="Genomic_DNA"/>
</dbReference>
<dbReference type="GO" id="GO:0006370">
    <property type="term" value="P:7-methylguanosine mRNA capping"/>
    <property type="evidence" value="ECO:0007669"/>
    <property type="project" value="InterPro"/>
</dbReference>
<dbReference type="GO" id="GO:0004484">
    <property type="term" value="F:mRNA guanylyltransferase activity"/>
    <property type="evidence" value="ECO:0007669"/>
    <property type="project" value="InterPro"/>
</dbReference>
<evidence type="ECO:0000256" key="3">
    <source>
        <dbReference type="ARBA" id="ARBA00035028"/>
    </source>
</evidence>
<dbReference type="GO" id="GO:0004651">
    <property type="term" value="F:polynucleotide 5'-phosphatase activity"/>
    <property type="evidence" value="ECO:0007669"/>
    <property type="project" value="InterPro"/>
</dbReference>
<evidence type="ECO:0000256" key="2">
    <source>
        <dbReference type="ARBA" id="ARBA00022801"/>
    </source>
</evidence>
<dbReference type="Gene3D" id="3.20.100.10">
    <property type="entry name" value="mRNA triphosphatase Cet1-like"/>
    <property type="match status" value="1"/>
</dbReference>
<evidence type="ECO:0000259" key="6">
    <source>
        <dbReference type="Pfam" id="PF02940"/>
    </source>
</evidence>
<accession>A0A3G5AG08</accession>
<keyword evidence="1" id="KW-0507">mRNA processing</keyword>
<feature type="non-terminal residue" evidence="7">
    <location>
        <position position="1"/>
    </location>
</feature>
<dbReference type="InterPro" id="IPR004206">
    <property type="entry name" value="mRNA_triPase_Cet1"/>
</dbReference>
<dbReference type="EC" id="3.6.1.74" evidence="3"/>
<dbReference type="InterPro" id="IPR033469">
    <property type="entry name" value="CYTH-like_dom_sf"/>
</dbReference>
<dbReference type="InterPro" id="IPR001339">
    <property type="entry name" value="mRNA_cap_enzyme_adenylation"/>
</dbReference>
<feature type="domain" description="mRNA capping enzyme adenylation" evidence="5">
    <location>
        <begin position="184"/>
        <end position="353"/>
    </location>
</feature>
<gene>
    <name evidence="7" type="ORF">Solivirus6_11</name>
</gene>
<evidence type="ECO:0000259" key="5">
    <source>
        <dbReference type="Pfam" id="PF01331"/>
    </source>
</evidence>
<protein>
    <recommendedName>
        <fullName evidence="3">mRNA 5'-phosphatase</fullName>
        <ecNumber evidence="3">3.6.1.74</ecNumber>
    </recommendedName>
</protein>
<dbReference type="InterPro" id="IPR037009">
    <property type="entry name" value="mRNA_triPase_Cet1_sf"/>
</dbReference>
<organism evidence="7">
    <name type="scientific">Solivirus sp</name>
    <dbReference type="NCBI Taxonomy" id="2487772"/>
    <lineage>
        <taxon>Viruses</taxon>
        <taxon>Pithoviruses</taxon>
    </lineage>
</organism>
<reference evidence="7" key="1">
    <citation type="submission" date="2018-10" db="EMBL/GenBank/DDBJ databases">
        <title>Hidden diversity of soil giant viruses.</title>
        <authorList>
            <person name="Schulz F."/>
            <person name="Alteio L."/>
            <person name="Goudeau D."/>
            <person name="Ryan E.M."/>
            <person name="Malmstrom R.R."/>
            <person name="Blanchard J."/>
            <person name="Woyke T."/>
        </authorList>
    </citation>
    <scope>NUCLEOTIDE SEQUENCE</scope>
    <source>
        <strain evidence="7">SOV1</strain>
    </source>
</reference>
<name>A0A3G5AG08_9VIRU</name>
<evidence type="ECO:0000313" key="7">
    <source>
        <dbReference type="EMBL" id="AYV86102.1"/>
    </source>
</evidence>
<evidence type="ECO:0000256" key="1">
    <source>
        <dbReference type="ARBA" id="ARBA00022664"/>
    </source>
</evidence>
<dbReference type="SUPFAM" id="SSF55154">
    <property type="entry name" value="CYTH-like phosphatases"/>
    <property type="match status" value="1"/>
</dbReference>
<keyword evidence="2" id="KW-0378">Hydrolase</keyword>
<evidence type="ECO:0000256" key="4">
    <source>
        <dbReference type="ARBA" id="ARBA00047740"/>
    </source>
</evidence>
<dbReference type="SUPFAM" id="SSF56091">
    <property type="entry name" value="DNA ligase/mRNA capping enzyme, catalytic domain"/>
    <property type="match status" value="1"/>
</dbReference>
<dbReference type="GO" id="GO:0140818">
    <property type="term" value="F:mRNA 5'-triphosphate monophosphatase activity"/>
    <property type="evidence" value="ECO:0007669"/>
    <property type="project" value="UniProtKB-EC"/>
</dbReference>
<feature type="domain" description="mRNA triphosphatase Cet1-like" evidence="6">
    <location>
        <begin position="14"/>
        <end position="78"/>
    </location>
</feature>
<dbReference type="Gene3D" id="3.30.470.30">
    <property type="entry name" value="DNA ligase/mRNA capping enzyme"/>
    <property type="match status" value="1"/>
</dbReference>